<protein>
    <recommendedName>
        <fullName evidence="15">Cytochrome P450</fullName>
    </recommendedName>
</protein>
<dbReference type="SUPFAM" id="SSF48264">
    <property type="entry name" value="Cytochrome P450"/>
    <property type="match status" value="1"/>
</dbReference>
<gene>
    <name evidence="13" type="ORF">C2S53_020549</name>
</gene>
<keyword evidence="4 12" id="KW-0812">Transmembrane</keyword>
<dbReference type="InterPro" id="IPR002401">
    <property type="entry name" value="Cyt_P450_E_grp-I"/>
</dbReference>
<dbReference type="PROSITE" id="PS00086">
    <property type="entry name" value="CYTOCHROME_P450"/>
    <property type="match status" value="1"/>
</dbReference>
<dbReference type="GO" id="GO:0016020">
    <property type="term" value="C:membrane"/>
    <property type="evidence" value="ECO:0007669"/>
    <property type="project" value="UniProtKB-SubCell"/>
</dbReference>
<evidence type="ECO:0000256" key="5">
    <source>
        <dbReference type="ARBA" id="ARBA00022723"/>
    </source>
</evidence>
<dbReference type="GO" id="GO:0020037">
    <property type="term" value="F:heme binding"/>
    <property type="evidence" value="ECO:0007669"/>
    <property type="project" value="InterPro"/>
</dbReference>
<dbReference type="GO" id="GO:0016712">
    <property type="term" value="F:oxidoreductase activity, acting on paired donors, with incorporation or reduction of molecular oxygen, reduced flavin or flavoprotein as one donor, and incorporation of one atom of oxygen"/>
    <property type="evidence" value="ECO:0007669"/>
    <property type="project" value="UniProtKB-ARBA"/>
</dbReference>
<comment type="subcellular location">
    <subcellularLocation>
        <location evidence="2">Membrane</location>
        <topology evidence="2">Single-pass membrane protein</topology>
    </subcellularLocation>
</comment>
<comment type="similarity">
    <text evidence="3 11">Belongs to the cytochrome P450 family.</text>
</comment>
<evidence type="ECO:0000256" key="4">
    <source>
        <dbReference type="ARBA" id="ARBA00022692"/>
    </source>
</evidence>
<dbReference type="InterPro" id="IPR001128">
    <property type="entry name" value="Cyt_P450"/>
</dbReference>
<accession>A0AAD4P857</accession>
<keyword evidence="10 11" id="KW-0349">Heme</keyword>
<dbReference type="Pfam" id="PF00067">
    <property type="entry name" value="p450"/>
    <property type="match status" value="1"/>
</dbReference>
<evidence type="ECO:0000256" key="12">
    <source>
        <dbReference type="SAM" id="Phobius"/>
    </source>
</evidence>
<evidence type="ECO:0000256" key="3">
    <source>
        <dbReference type="ARBA" id="ARBA00010617"/>
    </source>
</evidence>
<comment type="caution">
    <text evidence="13">The sequence shown here is derived from an EMBL/GenBank/DDBJ whole genome shotgun (WGS) entry which is preliminary data.</text>
</comment>
<dbReference type="FunFam" id="1.10.630.10:FF:000022">
    <property type="entry name" value="Taxadiene 5-alpha hydroxylase"/>
    <property type="match status" value="1"/>
</dbReference>
<evidence type="ECO:0000256" key="9">
    <source>
        <dbReference type="ARBA" id="ARBA00023136"/>
    </source>
</evidence>
<dbReference type="Gene3D" id="1.10.630.10">
    <property type="entry name" value="Cytochrome P450"/>
    <property type="match status" value="1"/>
</dbReference>
<evidence type="ECO:0000313" key="13">
    <source>
        <dbReference type="EMBL" id="KAH6829811.1"/>
    </source>
</evidence>
<dbReference type="Proteomes" id="UP001190926">
    <property type="component" value="Unassembled WGS sequence"/>
</dbReference>
<evidence type="ECO:0000256" key="8">
    <source>
        <dbReference type="ARBA" id="ARBA00023004"/>
    </source>
</evidence>
<name>A0AAD4P857_PERFH</name>
<keyword evidence="7 11" id="KW-0560">Oxidoreductase</keyword>
<dbReference type="PANTHER" id="PTHR24286">
    <property type="entry name" value="CYTOCHROME P450 26"/>
    <property type="match status" value="1"/>
</dbReference>
<dbReference type="GO" id="GO:0005506">
    <property type="term" value="F:iron ion binding"/>
    <property type="evidence" value="ECO:0007669"/>
    <property type="project" value="InterPro"/>
</dbReference>
<dbReference type="CDD" id="cd11043">
    <property type="entry name" value="CYP90-like"/>
    <property type="match status" value="1"/>
</dbReference>
<keyword evidence="14" id="KW-1185">Reference proteome</keyword>
<dbReference type="EMBL" id="SDAM02000104">
    <property type="protein sequence ID" value="KAH6829811.1"/>
    <property type="molecule type" value="Genomic_DNA"/>
</dbReference>
<keyword evidence="11" id="KW-0503">Monooxygenase</keyword>
<dbReference type="PRINTS" id="PR00385">
    <property type="entry name" value="P450"/>
</dbReference>
<evidence type="ECO:0008006" key="15">
    <source>
        <dbReference type="Google" id="ProtNLM"/>
    </source>
</evidence>
<keyword evidence="8 10" id="KW-0408">Iron</keyword>
<keyword evidence="9 12" id="KW-0472">Membrane</keyword>
<sequence length="494" mass="55727">MESSYSSVYDPWIMMITALLALLLLGVLLLLFGMGRKPKSQLKVPPPLPLPPGSYGWPFVGETGEFVHTRNTGYPEKFVRERMARYGSDVFKTSLLGKPMAVLCGAAGNKFLFSNENKSVAVWWPASVRALLGECLATTPGVEGMMMRNMVSYFVTPDAFTKLYIQTMDIVSRQHIHTYWQDKEELKVFPAVKLYTFELACRLFMSVEEAAQINKLAALFNVFLGGIISMAVDFPGTRFYKAKRATAAIKRELKMVVRQRREALAQNAALASQDLLTHLLASPDEKGNFMSEDVIVNNVLLLLFAGHDTSSSAITLLIRALAQHPQVLEKVVREQEEISASKRAGEYLQWEDIQKMKYSWNVVCETMRLWPPVIGSFREALVDINYGGYLIPKGWKLYWSAPLTQTDSSLFPDSRAFDPSRFQGAGPAPYTFVPFGGGPRMCLGKEFARLEILTFLHNIVTKFTWELLIPEEKLIYDPIPTPERGLPIRIHPRH</sequence>
<feature type="transmembrane region" description="Helical" evidence="12">
    <location>
        <begin position="12"/>
        <end position="33"/>
    </location>
</feature>
<keyword evidence="6 12" id="KW-1133">Transmembrane helix</keyword>
<dbReference type="InterPro" id="IPR036396">
    <property type="entry name" value="Cyt_P450_sf"/>
</dbReference>
<organism evidence="13 14">
    <name type="scientific">Perilla frutescens var. hirtella</name>
    <name type="common">Perilla citriodora</name>
    <name type="synonym">Perilla setoyensis</name>
    <dbReference type="NCBI Taxonomy" id="608512"/>
    <lineage>
        <taxon>Eukaryota</taxon>
        <taxon>Viridiplantae</taxon>
        <taxon>Streptophyta</taxon>
        <taxon>Embryophyta</taxon>
        <taxon>Tracheophyta</taxon>
        <taxon>Spermatophyta</taxon>
        <taxon>Magnoliopsida</taxon>
        <taxon>eudicotyledons</taxon>
        <taxon>Gunneridae</taxon>
        <taxon>Pentapetalae</taxon>
        <taxon>asterids</taxon>
        <taxon>lamiids</taxon>
        <taxon>Lamiales</taxon>
        <taxon>Lamiaceae</taxon>
        <taxon>Nepetoideae</taxon>
        <taxon>Elsholtzieae</taxon>
        <taxon>Perilla</taxon>
    </lineage>
</organism>
<dbReference type="PRINTS" id="PR00463">
    <property type="entry name" value="EP450I"/>
</dbReference>
<evidence type="ECO:0000313" key="14">
    <source>
        <dbReference type="Proteomes" id="UP001190926"/>
    </source>
</evidence>
<dbReference type="AlphaFoldDB" id="A0AAD4P857"/>
<reference evidence="13 14" key="1">
    <citation type="journal article" date="2021" name="Nat. Commun.">
        <title>Incipient diploidization of the medicinal plant Perilla within 10,000 years.</title>
        <authorList>
            <person name="Zhang Y."/>
            <person name="Shen Q."/>
            <person name="Leng L."/>
            <person name="Zhang D."/>
            <person name="Chen S."/>
            <person name="Shi Y."/>
            <person name="Ning Z."/>
            <person name="Chen S."/>
        </authorList>
    </citation>
    <scope>NUCLEOTIDE SEQUENCE [LARGE SCALE GENOMIC DNA]</scope>
    <source>
        <strain evidence="14">cv. PC099</strain>
    </source>
</reference>
<evidence type="ECO:0000256" key="1">
    <source>
        <dbReference type="ARBA" id="ARBA00001971"/>
    </source>
</evidence>
<dbReference type="PANTHER" id="PTHR24286:SF209">
    <property type="entry name" value="BETA-AMYRIN 28-OXIDASE-LIKE"/>
    <property type="match status" value="1"/>
</dbReference>
<keyword evidence="5 10" id="KW-0479">Metal-binding</keyword>
<evidence type="ECO:0000256" key="10">
    <source>
        <dbReference type="PIRSR" id="PIRSR602401-1"/>
    </source>
</evidence>
<evidence type="ECO:0000256" key="6">
    <source>
        <dbReference type="ARBA" id="ARBA00022989"/>
    </source>
</evidence>
<comment type="cofactor">
    <cofactor evidence="1 10">
        <name>heme</name>
        <dbReference type="ChEBI" id="CHEBI:30413"/>
    </cofactor>
</comment>
<proteinExistence type="inferred from homology"/>
<feature type="binding site" description="axial binding residue" evidence="10">
    <location>
        <position position="442"/>
    </location>
    <ligand>
        <name>heme</name>
        <dbReference type="ChEBI" id="CHEBI:30413"/>
    </ligand>
    <ligandPart>
        <name>Fe</name>
        <dbReference type="ChEBI" id="CHEBI:18248"/>
    </ligandPart>
</feature>
<evidence type="ECO:0000256" key="2">
    <source>
        <dbReference type="ARBA" id="ARBA00004167"/>
    </source>
</evidence>
<evidence type="ECO:0000256" key="11">
    <source>
        <dbReference type="RuleBase" id="RU000461"/>
    </source>
</evidence>
<evidence type="ECO:0000256" key="7">
    <source>
        <dbReference type="ARBA" id="ARBA00023002"/>
    </source>
</evidence>
<dbReference type="GO" id="GO:0016125">
    <property type="term" value="P:sterol metabolic process"/>
    <property type="evidence" value="ECO:0007669"/>
    <property type="project" value="TreeGrafter"/>
</dbReference>
<dbReference type="InterPro" id="IPR017972">
    <property type="entry name" value="Cyt_P450_CS"/>
</dbReference>